<feature type="region of interest" description="Disordered" evidence="1">
    <location>
        <begin position="1"/>
        <end position="40"/>
    </location>
</feature>
<dbReference type="GO" id="GO:0140326">
    <property type="term" value="F:ATPase-coupled intramembrane lipid transporter activity"/>
    <property type="evidence" value="ECO:0007669"/>
    <property type="project" value="TreeGrafter"/>
</dbReference>
<dbReference type="PANTHER" id="PTHR24092">
    <property type="entry name" value="PROBABLE PHOSPHOLIPID-TRANSPORTING ATPASE"/>
    <property type="match status" value="1"/>
</dbReference>
<dbReference type="EMBL" id="GG685444">
    <property type="protein sequence ID" value="EEQ99739.1"/>
    <property type="molecule type" value="Genomic_DNA"/>
</dbReference>
<dbReference type="Gene3D" id="3.40.1110.10">
    <property type="entry name" value="Calcium-transporting ATPase, cytoplasmic domain N"/>
    <property type="match status" value="1"/>
</dbReference>
<evidence type="ECO:0000313" key="3">
    <source>
        <dbReference type="Proteomes" id="UP000007800"/>
    </source>
</evidence>
<feature type="compositionally biased region" description="Basic and acidic residues" evidence="1">
    <location>
        <begin position="101"/>
        <end position="111"/>
    </location>
</feature>
<dbReference type="InterPro" id="IPR023299">
    <property type="entry name" value="ATPase_P-typ_cyto_dom_N"/>
</dbReference>
<sequence>MEFKGAAVGGKLYASTDVSPSTTLPDEDSNDKVKREPSYSCWPPPPKFSGVLPCSDELVSMMRKALAKEGRGSSNTLHEFLFALAINHTCERAQPPAMPDPEYHTDPDEGKSGGCLSEALKKAKGRMKGRAKLDIYAVREDGDVVASDDDVVVDDDRRKSEGGIEAVYQGTSPDESALVSAAGYFGLRFTDRTPDSIDITLLPEGDTKTMDLLHVVEFTSERRMMSVVVADSSIPNTPDKMVYVYTKGADSSILPKCTVDTSEAKATMSHTQRHVREFADLGYRTLCVAMRRMKWSEWCGIAHEISAVQDDIYNKDSRMAVIESTLVEVNLTLLGCTAVEDKLQEEFHRPSRL</sequence>
<dbReference type="SUPFAM" id="SSF81660">
    <property type="entry name" value="Metal cation-transporting ATPase, ATP-binding domain N"/>
    <property type="match status" value="1"/>
</dbReference>
<dbReference type="AlphaFoldDB" id="C5LU53"/>
<name>C5LU53_PERM5</name>
<dbReference type="OrthoDB" id="377733at2759"/>
<dbReference type="Pfam" id="PF13246">
    <property type="entry name" value="Cation_ATPase"/>
    <property type="match status" value="1"/>
</dbReference>
<evidence type="ECO:0000313" key="2">
    <source>
        <dbReference type="EMBL" id="EEQ99739.1"/>
    </source>
</evidence>
<dbReference type="GO" id="GO:0000166">
    <property type="term" value="F:nucleotide binding"/>
    <property type="evidence" value="ECO:0007669"/>
    <property type="project" value="InterPro"/>
</dbReference>
<dbReference type="InParanoid" id="C5LU53"/>
<feature type="region of interest" description="Disordered" evidence="1">
    <location>
        <begin position="95"/>
        <end position="115"/>
    </location>
</feature>
<dbReference type="Proteomes" id="UP000007800">
    <property type="component" value="Unassembled WGS sequence"/>
</dbReference>
<dbReference type="GeneID" id="9051678"/>
<gene>
    <name evidence="2" type="ORF">Pmar_PMAR026177</name>
</gene>
<dbReference type="GO" id="GO:0045332">
    <property type="term" value="P:phospholipid translocation"/>
    <property type="evidence" value="ECO:0007669"/>
    <property type="project" value="TreeGrafter"/>
</dbReference>
<protein>
    <submittedName>
        <fullName evidence="2">ATPase, class vi, type 11c, putative</fullName>
    </submittedName>
</protein>
<organism evidence="3">
    <name type="scientific">Perkinsus marinus (strain ATCC 50983 / TXsc)</name>
    <dbReference type="NCBI Taxonomy" id="423536"/>
    <lineage>
        <taxon>Eukaryota</taxon>
        <taxon>Sar</taxon>
        <taxon>Alveolata</taxon>
        <taxon>Perkinsozoa</taxon>
        <taxon>Perkinsea</taxon>
        <taxon>Perkinsida</taxon>
        <taxon>Perkinsidae</taxon>
        <taxon>Perkinsus</taxon>
    </lineage>
</organism>
<keyword evidence="3" id="KW-1185">Reference proteome</keyword>
<evidence type="ECO:0000256" key="1">
    <source>
        <dbReference type="SAM" id="MobiDB-lite"/>
    </source>
</evidence>
<proteinExistence type="predicted"/>
<reference evidence="2 3" key="1">
    <citation type="submission" date="2008-07" db="EMBL/GenBank/DDBJ databases">
        <authorList>
            <person name="El-Sayed N."/>
            <person name="Caler E."/>
            <person name="Inman J."/>
            <person name="Amedeo P."/>
            <person name="Hass B."/>
            <person name="Wortman J."/>
        </authorList>
    </citation>
    <scope>NUCLEOTIDE SEQUENCE [LARGE SCALE GENOMIC DNA]</scope>
    <source>
        <strain evidence="3">ATCC 50983 / TXsc</strain>
    </source>
</reference>
<accession>C5LU53</accession>
<dbReference type="GO" id="GO:0005886">
    <property type="term" value="C:plasma membrane"/>
    <property type="evidence" value="ECO:0007669"/>
    <property type="project" value="TreeGrafter"/>
</dbReference>
<dbReference type="RefSeq" id="XP_002767022.1">
    <property type="nucleotide sequence ID" value="XM_002766976.1"/>
</dbReference>